<organism evidence="1">
    <name type="scientific">Arundo donax</name>
    <name type="common">Giant reed</name>
    <name type="synonym">Donax arundinaceus</name>
    <dbReference type="NCBI Taxonomy" id="35708"/>
    <lineage>
        <taxon>Eukaryota</taxon>
        <taxon>Viridiplantae</taxon>
        <taxon>Streptophyta</taxon>
        <taxon>Embryophyta</taxon>
        <taxon>Tracheophyta</taxon>
        <taxon>Spermatophyta</taxon>
        <taxon>Magnoliopsida</taxon>
        <taxon>Liliopsida</taxon>
        <taxon>Poales</taxon>
        <taxon>Poaceae</taxon>
        <taxon>PACMAD clade</taxon>
        <taxon>Arundinoideae</taxon>
        <taxon>Arundineae</taxon>
        <taxon>Arundo</taxon>
    </lineage>
</organism>
<accession>A0A0A8ZVK6</accession>
<reference evidence="1" key="1">
    <citation type="submission" date="2014-09" db="EMBL/GenBank/DDBJ databases">
        <authorList>
            <person name="Magalhaes I.L.F."/>
            <person name="Oliveira U."/>
            <person name="Santos F.R."/>
            <person name="Vidigal T.H.D.A."/>
            <person name="Brescovit A.D."/>
            <person name="Santos A.J."/>
        </authorList>
    </citation>
    <scope>NUCLEOTIDE SEQUENCE</scope>
    <source>
        <tissue evidence="1">Shoot tissue taken approximately 20 cm above the soil surface</tissue>
    </source>
</reference>
<protein>
    <submittedName>
        <fullName evidence="1">Uncharacterized protein</fullName>
    </submittedName>
</protein>
<dbReference type="EMBL" id="GBRH01259058">
    <property type="protein sequence ID" value="JAD38837.1"/>
    <property type="molecule type" value="Transcribed_RNA"/>
</dbReference>
<name>A0A0A8ZVK6_ARUDO</name>
<reference evidence="1" key="2">
    <citation type="journal article" date="2015" name="Data Brief">
        <title>Shoot transcriptome of the giant reed, Arundo donax.</title>
        <authorList>
            <person name="Barrero R.A."/>
            <person name="Guerrero F.D."/>
            <person name="Moolhuijzen P."/>
            <person name="Goolsby J.A."/>
            <person name="Tidwell J."/>
            <person name="Bellgard S.E."/>
            <person name="Bellgard M.I."/>
        </authorList>
    </citation>
    <scope>NUCLEOTIDE SEQUENCE</scope>
    <source>
        <tissue evidence="1">Shoot tissue taken approximately 20 cm above the soil surface</tissue>
    </source>
</reference>
<proteinExistence type="predicted"/>
<dbReference type="AlphaFoldDB" id="A0A0A8ZVK6"/>
<sequence>MPSTFSPLNIAQQTGFIN</sequence>
<evidence type="ECO:0000313" key="1">
    <source>
        <dbReference type="EMBL" id="JAD38837.1"/>
    </source>
</evidence>